<sequence length="267" mass="27871">MRPRRLSTSGSAGSVTALDPLLEVRGLGADGGVVAVAGAHDRLRRQVEDRLLQGGDDRGEGGVGASRRTRSTPEEGVTGKQLARLRQVQAHRARRVAGGVEHLHVGAGDVEDLAVAHGLVFDAVVGLVPEHLIAGVEQNRGVEHRRQLRGDGDVVVVAVGADDALDPAAGHFLDDGGGVVGGVDDVHLGVVTDDPDIVVDVPLPAIQAELPGGLDVINTQAGHYKTTTERSTSPAFMVVKASSTSPRPMRSETNLSSGKRPCRYRST</sequence>
<dbReference type="KEGG" id="cdx:CDES_14475"/>
<evidence type="ECO:0000313" key="3">
    <source>
        <dbReference type="Proteomes" id="UP000068067"/>
    </source>
</evidence>
<accession>A0A0M4CZX1</accession>
<dbReference type="AlphaFoldDB" id="A0A0M4CZX1"/>
<geneLocation type="plasmid" evidence="2 3">
    <name>pCdes2</name>
</geneLocation>
<feature type="compositionally biased region" description="Basic and acidic residues" evidence="1">
    <location>
        <begin position="49"/>
        <end position="60"/>
    </location>
</feature>
<proteinExistence type="predicted"/>
<organism evidence="2 3">
    <name type="scientific">Corynebacterium deserti GIMN1.010</name>
    <dbReference type="NCBI Taxonomy" id="931089"/>
    <lineage>
        <taxon>Bacteria</taxon>
        <taxon>Bacillati</taxon>
        <taxon>Actinomycetota</taxon>
        <taxon>Actinomycetes</taxon>
        <taxon>Mycobacteriales</taxon>
        <taxon>Corynebacteriaceae</taxon>
        <taxon>Corynebacterium</taxon>
    </lineage>
</organism>
<feature type="region of interest" description="Disordered" evidence="1">
    <location>
        <begin position="241"/>
        <end position="267"/>
    </location>
</feature>
<feature type="compositionally biased region" description="Polar residues" evidence="1">
    <location>
        <begin position="241"/>
        <end position="257"/>
    </location>
</feature>
<gene>
    <name evidence="2" type="ORF">CDES_14475</name>
</gene>
<dbReference type="EMBL" id="CP009222">
    <property type="protein sequence ID" value="ALC07200.1"/>
    <property type="molecule type" value="Genomic_DNA"/>
</dbReference>
<reference evidence="2 3" key="1">
    <citation type="submission" date="2014-08" db="EMBL/GenBank/DDBJ databases">
        <title>Complete genome sequence of Corynebacterium deserti GIMN1.010 (=DSM 45689), isolated from desert sand in western China.</title>
        <authorList>
            <person name="Ruckert C."/>
            <person name="Albersmeier A."/>
            <person name="Kalinowski J."/>
        </authorList>
    </citation>
    <scope>NUCLEOTIDE SEQUENCE [LARGE SCALE GENOMIC DNA]</scope>
    <source>
        <strain evidence="2 3">GIMN1.010</strain>
        <plasmid evidence="2 3">pCdes2</plasmid>
    </source>
</reference>
<name>A0A0M4CZX1_9CORY</name>
<feature type="region of interest" description="Disordered" evidence="1">
    <location>
        <begin position="49"/>
        <end position="79"/>
    </location>
</feature>
<keyword evidence="2" id="KW-0614">Plasmid</keyword>
<keyword evidence="3" id="KW-1185">Reference proteome</keyword>
<dbReference type="Proteomes" id="UP000068067">
    <property type="component" value="Plasmid pCdes2"/>
</dbReference>
<evidence type="ECO:0000313" key="2">
    <source>
        <dbReference type="EMBL" id="ALC07200.1"/>
    </source>
</evidence>
<evidence type="ECO:0000256" key="1">
    <source>
        <dbReference type="SAM" id="MobiDB-lite"/>
    </source>
</evidence>
<protein>
    <submittedName>
        <fullName evidence="2">Uncharacterized protein</fullName>
    </submittedName>
</protein>